<feature type="region of interest" description="Disordered" evidence="1">
    <location>
        <begin position="166"/>
        <end position="188"/>
    </location>
</feature>
<feature type="compositionally biased region" description="Polar residues" evidence="1">
    <location>
        <begin position="82"/>
        <end position="95"/>
    </location>
</feature>
<evidence type="ECO:0000313" key="2">
    <source>
        <dbReference type="EMBL" id="CEL58473.1"/>
    </source>
</evidence>
<gene>
    <name evidence="2" type="ORF">RSOLAG1IB_08563</name>
</gene>
<feature type="region of interest" description="Disordered" evidence="1">
    <location>
        <begin position="1388"/>
        <end position="1461"/>
    </location>
</feature>
<feature type="compositionally biased region" description="Polar residues" evidence="1">
    <location>
        <begin position="1290"/>
        <end position="1301"/>
    </location>
</feature>
<protein>
    <submittedName>
        <fullName evidence="2">Uncharacterized protein</fullName>
    </submittedName>
</protein>
<feature type="region of interest" description="Disordered" evidence="1">
    <location>
        <begin position="1290"/>
        <end position="1373"/>
    </location>
</feature>
<feature type="region of interest" description="Disordered" evidence="1">
    <location>
        <begin position="730"/>
        <end position="770"/>
    </location>
</feature>
<reference evidence="2 3" key="1">
    <citation type="submission" date="2014-11" db="EMBL/GenBank/DDBJ databases">
        <authorList>
            <person name="Wibberg Daniel"/>
        </authorList>
    </citation>
    <scope>NUCLEOTIDE SEQUENCE [LARGE SCALE GENOMIC DNA]</scope>
    <source>
        <strain evidence="2">Rhizoctonia solani AG1-IB 7/3/14</strain>
    </source>
</reference>
<sequence>MTGWFLDAEVSWLVENYYQEFLAIDRHGQAEYKGQNMSSLQAFLRRVTDEFGTEFPYRHYQTPVNKIPEELWPQQIKSSSAWGQLPEVSNKSRLSISHPKIKPGVETHEGKESKEVTSESGAMDESQDESEEESGGESKDEDATAQWTDVEPESKAILQDAAMRDERFEGSASPTNASANNPWDDYQPSDEQTCGWNVVLEYLDVLKTSSWAECDADDLAQRKRLLPMMLKSILELINYGTGCEVYAACAVALSKTHFSFDTVTPRCNSFVYSSAAEKAREMFTSYVALYVGPALCTKVSCPAPVVIGDPRHKNRPILPAPPETLQQEQRNLHDYFTALLRGVSAVPYSMIVDRMAAQNYDMVSPEALPKDVHILRSPFTMTAEETRQWTLHICDHEEEHAPRFRFELPCPNHPIGNSIAQRAPAAILGYGPDALAYARQVYSHSEDIRTPRGDELPYFSVAEPAYHLLVDSDHTALITGVQESPECVKMLMSLRDFDDAFPVQANFGVWQQQSALIPHLKSEAPSLNASIDHLVADGGWLPPEFYDITHPDHFAKGLAQTLAWCHPRTITHARTVTLMGGPMGVKWLVLMLCHVQFNAISLKTNWQDAVAYYGDLALNGKVAFLDRDLDQLRGAIEALTSALIESTAILWSSADQRQVLTATERVDTLAHQAHAHFPRSSDGFTLHVTVDECEAWDAAVNALENQAMVLDEQEPYKSDNKMAKAIPAIGKGKKPDISGSSATRGATVNDGEQSVRKRKAKRRVSFSPDDTRHKVAPRMFQWLERDLGEPLRTAHACSISLLYKEDNAAYYLAMQRHAFREDSYMSLGSLSGRWFTPDFYARYSSIITPSIRELMKAAELNEQLNQSSRAPEDSDPKVLQLIYSAPKEPEAFLDSFVIPEAMYDYDNDDHDAYTVRTLTQFVTRTNRILKPHSVASGRHGIYSVCLCVLAISKLMVSMRNGTVFLMGGKFALGWDTREGHALDSMIKRVIEDVNTISASGTRPAVFPHPRDSPWRPKRVKILRKGNSEPAVVDWPYNEWGTDAANGGLSALIKGSPMALEADGSAYTQSSQIDSDRPMDTGPRSNVPQMLKSDHALFQPGPQHLSLDIPVYTSHSPTMEGATTGLNLAQPPAARHNEHVIEGEAPCIIKSQETPLPSPVPDVSSGQKQGEHGSTSRTVKSGFHLYAGIMNKETAATNTSRNTDHTPVNKYPAPERIPTAGIPPSQSTKSPERAPGTDAKARLNVSREPGAMNALGLEALPNIGRASMQTAEQEMEKLTFSAVLSESTPAHHQTIWSASSESVPRPPLIAPQTGHQGSSTSSHGYSQRLTARPLNTGASINKRGGQSTRTSESPVPSPVTASASPAGKGSGQGSMISRAADALMKKSLGVGSSQPVGNVPRERAVSTAPARTTRPKTRSVTGGTTSNTKRSHAGDGEGVESVPGSPNKRPRLKSNVSDEDMV</sequence>
<feature type="region of interest" description="Disordered" evidence="1">
    <location>
        <begin position="1150"/>
        <end position="1178"/>
    </location>
</feature>
<feature type="compositionally biased region" description="Polar residues" evidence="1">
    <location>
        <begin position="738"/>
        <end position="752"/>
    </location>
</feature>
<feature type="region of interest" description="Disordered" evidence="1">
    <location>
        <begin position="1193"/>
        <end position="1238"/>
    </location>
</feature>
<evidence type="ECO:0000313" key="3">
    <source>
        <dbReference type="Proteomes" id="UP000059188"/>
    </source>
</evidence>
<feature type="compositionally biased region" description="Basic and acidic residues" evidence="1">
    <location>
        <begin position="103"/>
        <end position="117"/>
    </location>
</feature>
<keyword evidence="3" id="KW-1185">Reference proteome</keyword>
<proteinExistence type="predicted"/>
<dbReference type="Proteomes" id="UP000059188">
    <property type="component" value="Unassembled WGS sequence"/>
</dbReference>
<name>A0A0B7FQI3_THACB</name>
<feature type="compositionally biased region" description="Acidic residues" evidence="1">
    <location>
        <begin position="125"/>
        <end position="135"/>
    </location>
</feature>
<evidence type="ECO:0000256" key="1">
    <source>
        <dbReference type="SAM" id="MobiDB-lite"/>
    </source>
</evidence>
<dbReference type="EMBL" id="LN679130">
    <property type="protein sequence ID" value="CEL58473.1"/>
    <property type="molecule type" value="Genomic_DNA"/>
</dbReference>
<feature type="region of interest" description="Disordered" evidence="1">
    <location>
        <begin position="82"/>
        <end position="152"/>
    </location>
</feature>
<feature type="compositionally biased region" description="Low complexity" evidence="1">
    <location>
        <begin position="1311"/>
        <end position="1326"/>
    </location>
</feature>
<accession>A0A0B7FQI3</accession>
<feature type="compositionally biased region" description="Polar residues" evidence="1">
    <location>
        <begin position="172"/>
        <end position="181"/>
    </location>
</feature>
<feature type="compositionally biased region" description="Polar residues" evidence="1">
    <location>
        <begin position="1163"/>
        <end position="1178"/>
    </location>
</feature>
<feature type="compositionally biased region" description="Low complexity" evidence="1">
    <location>
        <begin position="1346"/>
        <end position="1365"/>
    </location>
</feature>
<organism evidence="2 3">
    <name type="scientific">Thanatephorus cucumeris (strain AG1-IB / isolate 7/3/14)</name>
    <name type="common">Lettuce bottom rot fungus</name>
    <name type="synonym">Rhizoctonia solani</name>
    <dbReference type="NCBI Taxonomy" id="1108050"/>
    <lineage>
        <taxon>Eukaryota</taxon>
        <taxon>Fungi</taxon>
        <taxon>Dikarya</taxon>
        <taxon>Basidiomycota</taxon>
        <taxon>Agaricomycotina</taxon>
        <taxon>Agaricomycetes</taxon>
        <taxon>Cantharellales</taxon>
        <taxon>Ceratobasidiaceae</taxon>
        <taxon>Rhizoctonia</taxon>
        <taxon>Rhizoctonia solani AG-1</taxon>
    </lineage>
</organism>
<feature type="compositionally biased region" description="Polar residues" evidence="1">
    <location>
        <begin position="1418"/>
        <end position="1427"/>
    </location>
</feature>
<feature type="region of interest" description="Disordered" evidence="1">
    <location>
        <begin position="1062"/>
        <end position="1084"/>
    </location>
</feature>